<accession>E4SAU7</accession>
<evidence type="ECO:0000313" key="1">
    <source>
        <dbReference type="EMBL" id="ADQ41268.1"/>
    </source>
</evidence>
<reference evidence="1 2" key="2">
    <citation type="journal article" date="2011" name="J. Bacteriol.">
        <title>Complete genome sequences for the anaerobic, extremely thermophilic plant biomass-degrading bacteria Caldicellulosiruptor hydrothermalis, Caldicellulosiruptor kristjanssonii, Caldicellulosiruptor kronotskyensis, Caldicellulosiruptor owensenis, and Caldicellulosiruptor lactoaceticus.</title>
        <authorList>
            <person name="Blumer-Schuette S.E."/>
            <person name="Ozdemir I."/>
            <person name="Mistry D."/>
            <person name="Lucas S."/>
            <person name="Lapidus A."/>
            <person name="Cheng J.F."/>
            <person name="Goodwin L.A."/>
            <person name="Pitluck S."/>
            <person name="Land M.L."/>
            <person name="Hauser L.J."/>
            <person name="Woyke T."/>
            <person name="Mikhailova N."/>
            <person name="Pati A."/>
            <person name="Kyrpides N.C."/>
            <person name="Ivanova N."/>
            <person name="Detter J.C."/>
            <person name="Walston-Davenport K."/>
            <person name="Han S."/>
            <person name="Adams M.W."/>
            <person name="Kelly R.M."/>
        </authorList>
    </citation>
    <scope>NUCLEOTIDE SEQUENCE [LARGE SCALE GENOMIC DNA]</scope>
    <source>
        <strain evidence="2">ATCC 700853 / DSM 12137 / I77R1B</strain>
    </source>
</reference>
<organism evidence="1 2">
    <name type="scientific">Caldicellulosiruptor acetigenus (strain ATCC 700853 / DSM 12137 / I77R1B)</name>
    <name type="common">Caldicellulosiruptor kristjanssonii</name>
    <dbReference type="NCBI Taxonomy" id="632335"/>
    <lineage>
        <taxon>Bacteria</taxon>
        <taxon>Bacillati</taxon>
        <taxon>Bacillota</taxon>
        <taxon>Bacillota incertae sedis</taxon>
        <taxon>Caldicellulosiruptorales</taxon>
        <taxon>Caldicellulosiruptoraceae</taxon>
        <taxon>Caldicellulosiruptor</taxon>
    </lineage>
</organism>
<proteinExistence type="predicted"/>
<dbReference type="EMBL" id="CP002326">
    <property type="protein sequence ID" value="ADQ41268.1"/>
    <property type="molecule type" value="Genomic_DNA"/>
</dbReference>
<keyword evidence="2" id="KW-1185">Reference proteome</keyword>
<dbReference type="AlphaFoldDB" id="E4SAU7"/>
<reference key="1">
    <citation type="submission" date="2010-11" db="EMBL/GenBank/DDBJ databases">
        <title>Complete sequence of chromosome of Caldicellulosiruptor kristjanssonii 177R1B.</title>
        <authorList>
            <consortium name="US DOE Joint Genome Institute"/>
            <person name="Lucas S."/>
            <person name="Copeland A."/>
            <person name="Lapidus A."/>
            <person name="Cheng J.-F."/>
            <person name="Bruce D."/>
            <person name="Goodwin L."/>
            <person name="Pitluck S."/>
            <person name="Davenport K."/>
            <person name="Detter J.C."/>
            <person name="Han C."/>
            <person name="Tapia R."/>
            <person name="Land M."/>
            <person name="Hauser L."/>
            <person name="Jeffries C."/>
            <person name="Kyrpides N."/>
            <person name="Ivanova N."/>
            <person name="Mikhailova N."/>
            <person name="Blumer-Schuette S.E."/>
            <person name="Kelly R.M."/>
            <person name="Woyke T."/>
        </authorList>
    </citation>
    <scope>NUCLEOTIDE SEQUENCE</scope>
    <source>
        <strain>177R1B</strain>
    </source>
</reference>
<evidence type="ECO:0000313" key="2">
    <source>
        <dbReference type="Proteomes" id="UP000009256"/>
    </source>
</evidence>
<dbReference type="Proteomes" id="UP000009256">
    <property type="component" value="Chromosome"/>
</dbReference>
<dbReference type="KEGG" id="cki:Calkr_1781"/>
<dbReference type="HOGENOM" id="CLU_1881890_0_0_9"/>
<gene>
    <name evidence="1" type="ordered locus">Calkr_1781</name>
</gene>
<sequence length="137" mass="15890">MQMIVLEGHELVTSQALTVLKPYVGEAHLISSILVLTRLLELEKFSFFGSEKSYQWLKRLLFPNVCVEFLQESLDIVFIDVTAIKEHFIDLKHFKAWVEALHASKKILLYELFAEGSLLFDLSNFILIADEIFRVEE</sequence>
<name>E4SAU7_CALA7</name>
<protein>
    <submittedName>
        <fullName evidence="1">Uncharacterized protein</fullName>
    </submittedName>
</protein>